<name>A0A0G4F8W5_VITBC</name>
<dbReference type="InParanoid" id="A0A0G4F8W5"/>
<evidence type="ECO:0000256" key="1">
    <source>
        <dbReference type="SAM" id="MobiDB-lite"/>
    </source>
</evidence>
<organism evidence="2 3">
    <name type="scientific">Vitrella brassicaformis (strain CCMP3155)</name>
    <dbReference type="NCBI Taxonomy" id="1169540"/>
    <lineage>
        <taxon>Eukaryota</taxon>
        <taxon>Sar</taxon>
        <taxon>Alveolata</taxon>
        <taxon>Colpodellida</taxon>
        <taxon>Vitrellaceae</taxon>
        <taxon>Vitrella</taxon>
    </lineage>
</organism>
<reference evidence="2 3" key="1">
    <citation type="submission" date="2014-11" db="EMBL/GenBank/DDBJ databases">
        <authorList>
            <person name="Zhu J."/>
            <person name="Qi W."/>
            <person name="Song R."/>
        </authorList>
    </citation>
    <scope>NUCLEOTIDE SEQUENCE [LARGE SCALE GENOMIC DNA]</scope>
</reference>
<evidence type="ECO:0000313" key="3">
    <source>
        <dbReference type="Proteomes" id="UP000041254"/>
    </source>
</evidence>
<evidence type="ECO:0000313" key="2">
    <source>
        <dbReference type="EMBL" id="CEM09018.1"/>
    </source>
</evidence>
<feature type="region of interest" description="Disordered" evidence="1">
    <location>
        <begin position="279"/>
        <end position="302"/>
    </location>
</feature>
<accession>A0A0G4F8W5</accession>
<gene>
    <name evidence="2" type="ORF">Vbra_4225</name>
</gene>
<proteinExistence type="predicted"/>
<dbReference type="PhylomeDB" id="A0A0G4F8W5"/>
<dbReference type="AlphaFoldDB" id="A0A0G4F8W5"/>
<sequence>MSARRIVLTTATAKDHTNPRFALSRLSISLPRLPANITVRKCELTVTTDEGLDRRHYKHTCPDGLVCLITNEYHGFDGDTDVGVCINAADVEKLCRKRDDYDPKKERQPFAVAQYYNFQHTECEYVWVDYVASRKTRGPVCERVDRSGPDWFKFCAAKDITHETLEFTPSDKCAEYTKEFAKKFAAYTKPSRPLLGFPQPSLYDSKPAYCTGSETANLPCGPSKKACICSIKGDQCKTKEGFQADIDAKNAREKNEKRSRAEVELESYDGELRRRTGVCGGHAHARGGETVGEVHAQGEGKG</sequence>
<keyword evidence="3" id="KW-1185">Reference proteome</keyword>
<protein>
    <submittedName>
        <fullName evidence="2">Uncharacterized protein</fullName>
    </submittedName>
</protein>
<dbReference type="Proteomes" id="UP000041254">
    <property type="component" value="Unassembled WGS sequence"/>
</dbReference>
<dbReference type="VEuPathDB" id="CryptoDB:Vbra_4225"/>
<dbReference type="EMBL" id="CDMY01000391">
    <property type="protein sequence ID" value="CEM09018.1"/>
    <property type="molecule type" value="Genomic_DNA"/>
</dbReference>